<evidence type="ECO:0000313" key="3">
    <source>
        <dbReference type="Proteomes" id="UP000634308"/>
    </source>
</evidence>
<gene>
    <name evidence="2" type="ORF">GCM10008959_22190</name>
</gene>
<comment type="caution">
    <text evidence="2">The sequence shown here is derived from an EMBL/GenBank/DDBJ whole genome shotgun (WGS) entry which is preliminary data.</text>
</comment>
<feature type="compositionally biased region" description="Low complexity" evidence="1">
    <location>
        <begin position="1"/>
        <end position="16"/>
    </location>
</feature>
<organism evidence="2 3">
    <name type="scientific">Deinococcus seoulensis</name>
    <dbReference type="NCBI Taxonomy" id="1837379"/>
    <lineage>
        <taxon>Bacteria</taxon>
        <taxon>Thermotogati</taxon>
        <taxon>Deinococcota</taxon>
        <taxon>Deinococci</taxon>
        <taxon>Deinococcales</taxon>
        <taxon>Deinococcaceae</taxon>
        <taxon>Deinococcus</taxon>
    </lineage>
</organism>
<keyword evidence="3" id="KW-1185">Reference proteome</keyword>
<protein>
    <submittedName>
        <fullName evidence="2">Segregation/condensation protein A</fullName>
    </submittedName>
</protein>
<reference evidence="3" key="1">
    <citation type="journal article" date="2019" name="Int. J. Syst. Evol. Microbiol.">
        <title>The Global Catalogue of Microorganisms (GCM) 10K type strain sequencing project: providing services to taxonomists for standard genome sequencing and annotation.</title>
        <authorList>
            <consortium name="The Broad Institute Genomics Platform"/>
            <consortium name="The Broad Institute Genome Sequencing Center for Infectious Disease"/>
            <person name="Wu L."/>
            <person name="Ma J."/>
        </authorList>
    </citation>
    <scope>NUCLEOTIDE SEQUENCE [LARGE SCALE GENOMIC DNA]</scope>
    <source>
        <strain evidence="3">JCM 31404</strain>
    </source>
</reference>
<accession>A0ABQ2RU51</accession>
<dbReference type="Proteomes" id="UP000634308">
    <property type="component" value="Unassembled WGS sequence"/>
</dbReference>
<proteinExistence type="predicted"/>
<dbReference type="EMBL" id="BMQM01000013">
    <property type="protein sequence ID" value="GGR59944.1"/>
    <property type="molecule type" value="Genomic_DNA"/>
</dbReference>
<evidence type="ECO:0000256" key="1">
    <source>
        <dbReference type="SAM" id="MobiDB-lite"/>
    </source>
</evidence>
<feature type="region of interest" description="Disordered" evidence="1">
    <location>
        <begin position="1"/>
        <end position="22"/>
    </location>
</feature>
<sequence>MPAAPVTTDPVTAAPTLPSPAPPLPGGVGFTVSLPAFTGTLTDLASSLRAGRVGPGEVPLLRLTRDVLAWAQAVTGGPPEGAHPDLLPTLAAVIALKARLLLPQPEPDDPEPDGDWDEPLDDVLEGVEALAELDALVSFLAARRREREGLIPAQAAPLNLPRRERPRNPQGSLAKLVKAAQNAVRQVEVPLLARDRLTLADALGALRAFGTRLRNFTFRGIPAQDWGEQTTYFAALLEGVKEGAFSVQQDETYGDIQVQSHLRETSDPD</sequence>
<evidence type="ECO:0000313" key="2">
    <source>
        <dbReference type="EMBL" id="GGR59944.1"/>
    </source>
</evidence>
<name>A0ABQ2RU51_9DEIO</name>